<gene>
    <name evidence="1" type="ORF">TCIL3000_4_390</name>
</gene>
<protein>
    <submittedName>
        <fullName evidence="1">Uncharacterized protein TCIL3000_4_390</fullName>
    </submittedName>
</protein>
<organism evidence="1">
    <name type="scientific">Trypanosoma congolense (strain IL3000)</name>
    <dbReference type="NCBI Taxonomy" id="1068625"/>
    <lineage>
        <taxon>Eukaryota</taxon>
        <taxon>Discoba</taxon>
        <taxon>Euglenozoa</taxon>
        <taxon>Kinetoplastea</taxon>
        <taxon>Metakinetoplastina</taxon>
        <taxon>Trypanosomatida</taxon>
        <taxon>Trypanosomatidae</taxon>
        <taxon>Trypanosoma</taxon>
        <taxon>Nannomonas</taxon>
    </lineage>
</organism>
<dbReference type="GO" id="GO:0008289">
    <property type="term" value="F:lipid binding"/>
    <property type="evidence" value="ECO:0007669"/>
    <property type="project" value="InterPro"/>
</dbReference>
<reference evidence="1" key="1">
    <citation type="journal article" date="2012" name="Proc. Natl. Acad. Sci. U.S.A.">
        <title>Antigenic diversity is generated by distinct evolutionary mechanisms in African trypanosome species.</title>
        <authorList>
            <person name="Jackson A.P."/>
            <person name="Berry A."/>
            <person name="Aslett M."/>
            <person name="Allison H.C."/>
            <person name="Burton P."/>
            <person name="Vavrova-Anderson J."/>
            <person name="Brown R."/>
            <person name="Browne H."/>
            <person name="Corton N."/>
            <person name="Hauser H."/>
            <person name="Gamble J."/>
            <person name="Gilderthorp R."/>
            <person name="Marcello L."/>
            <person name="McQuillan J."/>
            <person name="Otto T.D."/>
            <person name="Quail M.A."/>
            <person name="Sanders M.J."/>
            <person name="van Tonder A."/>
            <person name="Ginger M.L."/>
            <person name="Field M.C."/>
            <person name="Barry J.D."/>
            <person name="Hertz-Fowler C."/>
            <person name="Berriman M."/>
        </authorList>
    </citation>
    <scope>NUCLEOTIDE SEQUENCE</scope>
    <source>
        <strain evidence="1">IL3000</strain>
    </source>
</reference>
<dbReference type="VEuPathDB" id="TriTrypDB:TcIL3000_4_390"/>
<dbReference type="AlphaFoldDB" id="G0UKQ2"/>
<dbReference type="Gene3D" id="3.15.20.10">
    <property type="entry name" value="Bactericidal permeability-increasing protein, domain 2"/>
    <property type="match status" value="1"/>
</dbReference>
<dbReference type="SUPFAM" id="SSF55394">
    <property type="entry name" value="Bactericidal permeability-increasing protein, BPI"/>
    <property type="match status" value="1"/>
</dbReference>
<evidence type="ECO:0000313" key="1">
    <source>
        <dbReference type="EMBL" id="CCC89957.1"/>
    </source>
</evidence>
<proteinExistence type="predicted"/>
<name>G0UKQ2_TRYCI</name>
<dbReference type="EMBL" id="HE575317">
    <property type="protein sequence ID" value="CCC89957.1"/>
    <property type="molecule type" value="Genomic_DNA"/>
</dbReference>
<accession>G0UKQ2</accession>
<dbReference type="InterPro" id="IPR017943">
    <property type="entry name" value="Bactericidal_perm-incr_a/b_dom"/>
</dbReference>
<sequence length="274" mass="29174">WIHSFAVKAIGGKIPDIFLNIPLVATEAPNITDGELRLFLTLLPDLPGADAQSGSKAKPLDAPLPDRDFGLVMSFDALNSILQLAAETGLATFTVGLRGQQNSSIIDNAYPEAYMLCPDCPLVVSFKFFSPPHVQGSNQSVTVQIARTLVALGMAHPSGGTIPLISLFINTTVCASNVFFNNQCAIPAKLGMDNLSMSVETTNIGSIDGSTLNYVTSRVLNGYVLPELSDTSEKKAVLEGFSRPVLNVTNVTVTFGVDMLFENVSCTNDMLSAD</sequence>
<feature type="non-terminal residue" evidence="1">
    <location>
        <position position="1"/>
    </location>
</feature>